<feature type="compositionally biased region" description="Basic and acidic residues" evidence="1">
    <location>
        <begin position="1"/>
        <end position="11"/>
    </location>
</feature>
<dbReference type="Proteomes" id="UP000593571">
    <property type="component" value="Unassembled WGS sequence"/>
</dbReference>
<evidence type="ECO:0000256" key="1">
    <source>
        <dbReference type="SAM" id="MobiDB-lite"/>
    </source>
</evidence>
<feature type="region of interest" description="Disordered" evidence="1">
    <location>
        <begin position="83"/>
        <end position="110"/>
    </location>
</feature>
<sequence>MEKEIPRDERPAPGLAHRSGAARLAAPAPRHCLSCGELAAPPAGAEPLSWLEQLKKALAGTRVALPGGLPGYPILGPLHGTGLPLQKGFGSSHPQRRHIHSSPPPRNPIPILQMRKRWLKNGSCRVHGH</sequence>
<dbReference type="AlphaFoldDB" id="A0A7J8IMT1"/>
<evidence type="ECO:0000313" key="3">
    <source>
        <dbReference type="Proteomes" id="UP000593571"/>
    </source>
</evidence>
<gene>
    <name evidence="2" type="ORF">HJG63_010658</name>
</gene>
<proteinExistence type="predicted"/>
<dbReference type="EMBL" id="JACASE010000003">
    <property type="protein sequence ID" value="KAF6485465.1"/>
    <property type="molecule type" value="Genomic_DNA"/>
</dbReference>
<reference evidence="2 3" key="1">
    <citation type="journal article" date="2020" name="Nature">
        <title>Six reference-quality genomes reveal evolution of bat adaptations.</title>
        <authorList>
            <person name="Jebb D."/>
            <person name="Huang Z."/>
            <person name="Pippel M."/>
            <person name="Hughes G.M."/>
            <person name="Lavrichenko K."/>
            <person name="Devanna P."/>
            <person name="Winkler S."/>
            <person name="Jermiin L.S."/>
            <person name="Skirmuntt E.C."/>
            <person name="Katzourakis A."/>
            <person name="Burkitt-Gray L."/>
            <person name="Ray D.A."/>
            <person name="Sullivan K.A.M."/>
            <person name="Roscito J.G."/>
            <person name="Kirilenko B.M."/>
            <person name="Davalos L.M."/>
            <person name="Corthals A.P."/>
            <person name="Power M.L."/>
            <person name="Jones G."/>
            <person name="Ransome R.D."/>
            <person name="Dechmann D.K.N."/>
            <person name="Locatelli A.G."/>
            <person name="Puechmaille S.J."/>
            <person name="Fedrigo O."/>
            <person name="Jarvis E.D."/>
            <person name="Hiller M."/>
            <person name="Vernes S.C."/>
            <person name="Myers E.W."/>
            <person name="Teeling E.C."/>
        </authorList>
    </citation>
    <scope>NUCLEOTIDE SEQUENCE [LARGE SCALE GENOMIC DNA]</scope>
    <source>
        <strain evidence="2">MRouAeg1</strain>
        <tissue evidence="2">Muscle</tissue>
    </source>
</reference>
<organism evidence="2 3">
    <name type="scientific">Rousettus aegyptiacus</name>
    <name type="common">Egyptian fruit bat</name>
    <name type="synonym">Pteropus aegyptiacus</name>
    <dbReference type="NCBI Taxonomy" id="9407"/>
    <lineage>
        <taxon>Eukaryota</taxon>
        <taxon>Metazoa</taxon>
        <taxon>Chordata</taxon>
        <taxon>Craniata</taxon>
        <taxon>Vertebrata</taxon>
        <taxon>Euteleostomi</taxon>
        <taxon>Mammalia</taxon>
        <taxon>Eutheria</taxon>
        <taxon>Laurasiatheria</taxon>
        <taxon>Chiroptera</taxon>
        <taxon>Yinpterochiroptera</taxon>
        <taxon>Pteropodoidea</taxon>
        <taxon>Pteropodidae</taxon>
        <taxon>Rousettinae</taxon>
        <taxon>Rousettus</taxon>
    </lineage>
</organism>
<accession>A0A7J8IMT1</accession>
<protein>
    <submittedName>
        <fullName evidence="2">Uncharacterized protein</fullName>
    </submittedName>
</protein>
<evidence type="ECO:0000313" key="2">
    <source>
        <dbReference type="EMBL" id="KAF6485465.1"/>
    </source>
</evidence>
<comment type="caution">
    <text evidence="2">The sequence shown here is derived from an EMBL/GenBank/DDBJ whole genome shotgun (WGS) entry which is preliminary data.</text>
</comment>
<name>A0A7J8IMT1_ROUAE</name>
<keyword evidence="3" id="KW-1185">Reference proteome</keyword>
<feature type="region of interest" description="Disordered" evidence="1">
    <location>
        <begin position="1"/>
        <end position="23"/>
    </location>
</feature>